<feature type="domain" description="HTH luxR-type" evidence="4">
    <location>
        <begin position="185"/>
        <end position="250"/>
    </location>
</feature>
<dbReference type="AlphaFoldDB" id="F5R8H4"/>
<gene>
    <name evidence="5" type="ORF">METUNv1_00450</name>
</gene>
<accession>F5R8H4</accession>
<dbReference type="OrthoDB" id="135231at2"/>
<dbReference type="Gene3D" id="1.10.10.10">
    <property type="entry name" value="Winged helix-like DNA-binding domain superfamily/Winged helix DNA-binding domain"/>
    <property type="match status" value="1"/>
</dbReference>
<dbReference type="PRINTS" id="PR00038">
    <property type="entry name" value="HTHLUXR"/>
</dbReference>
<keyword evidence="6" id="KW-1185">Reference proteome</keyword>
<keyword evidence="2" id="KW-0238">DNA-binding</keyword>
<dbReference type="InterPro" id="IPR000792">
    <property type="entry name" value="Tscrpt_reg_LuxR_C"/>
</dbReference>
<dbReference type="PANTHER" id="PTHR44688:SF16">
    <property type="entry name" value="DNA-BINDING TRANSCRIPTIONAL ACTIVATOR DEVR_DOSR"/>
    <property type="match status" value="1"/>
</dbReference>
<protein>
    <submittedName>
        <fullName evidence="5">Transcriptional activator protein</fullName>
    </submittedName>
</protein>
<dbReference type="EMBL" id="AFHG01000029">
    <property type="protein sequence ID" value="EGK73277.1"/>
    <property type="molecule type" value="Genomic_DNA"/>
</dbReference>
<sequence>MTDPLAKDQIDVQLLLFTIETSIRVVKRFQFFLWTQGSLQTFLPHDTLLCACGDFERGEYTASVFSRSVLSPEYEARLTDPGGGLIARLLADWQAGGREPLVPGGARGRALAQLPRVAGVDHALAHGCREARGEQSTFFALLGMPEAPTDLDARRIELLMPNLHLALLRITEHERREGGERVVGRSASPVTLSARELQVLEWVREGKTNHEIGQILNISPLTVKNHIQKILRKLDVTNRAQAVARLAALRAHEPGREAFGDA</sequence>
<dbReference type="Proteomes" id="UP000005019">
    <property type="component" value="Unassembled WGS sequence"/>
</dbReference>
<dbReference type="NCBIfam" id="TIGR03020">
    <property type="entry name" value="EpsA"/>
    <property type="match status" value="1"/>
</dbReference>
<keyword evidence="1" id="KW-0805">Transcription regulation</keyword>
<dbReference type="GO" id="GO:0003677">
    <property type="term" value="F:DNA binding"/>
    <property type="evidence" value="ECO:0007669"/>
    <property type="project" value="UniProtKB-KW"/>
</dbReference>
<comment type="caution">
    <text evidence="5">The sequence shown here is derived from an EMBL/GenBank/DDBJ whole genome shotgun (WGS) entry which is preliminary data.</text>
</comment>
<dbReference type="SMART" id="SM00421">
    <property type="entry name" value="HTH_LUXR"/>
    <property type="match status" value="1"/>
</dbReference>
<dbReference type="eggNOG" id="COG2197">
    <property type="taxonomic scope" value="Bacteria"/>
</dbReference>
<evidence type="ECO:0000313" key="5">
    <source>
        <dbReference type="EMBL" id="EGK73277.1"/>
    </source>
</evidence>
<reference evidence="5 6" key="1">
    <citation type="journal article" date="2011" name="J. Bacteriol.">
        <title>Genome sequence of Methyloversatilis universalis FAM5T, a methylotrophic representative of the order Rhodocyclales.</title>
        <authorList>
            <person name="Kittichotirat W."/>
            <person name="Good N.M."/>
            <person name="Hall R."/>
            <person name="Bringel F."/>
            <person name="Lajus A."/>
            <person name="Medigue C."/>
            <person name="Smalley N.E."/>
            <person name="Beck D."/>
            <person name="Bumgarner R."/>
            <person name="Vuilleumier S."/>
            <person name="Kalyuzhnaya M.G."/>
        </authorList>
    </citation>
    <scope>NUCLEOTIDE SEQUENCE [LARGE SCALE GENOMIC DNA]</scope>
    <source>
        <strain evidence="6">ATCC BAA-1314 / JCM 13912 / FAM5</strain>
    </source>
</reference>
<dbReference type="CDD" id="cd06170">
    <property type="entry name" value="LuxR_C_like"/>
    <property type="match status" value="1"/>
</dbReference>
<dbReference type="InterPro" id="IPR016032">
    <property type="entry name" value="Sig_transdc_resp-reg_C-effctor"/>
</dbReference>
<evidence type="ECO:0000256" key="2">
    <source>
        <dbReference type="ARBA" id="ARBA00023125"/>
    </source>
</evidence>
<dbReference type="InterPro" id="IPR036388">
    <property type="entry name" value="WH-like_DNA-bd_sf"/>
</dbReference>
<evidence type="ECO:0000256" key="3">
    <source>
        <dbReference type="ARBA" id="ARBA00023163"/>
    </source>
</evidence>
<evidence type="ECO:0000313" key="6">
    <source>
        <dbReference type="Proteomes" id="UP000005019"/>
    </source>
</evidence>
<dbReference type="PROSITE" id="PS50043">
    <property type="entry name" value="HTH_LUXR_2"/>
    <property type="match status" value="1"/>
</dbReference>
<organism evidence="5 6">
    <name type="scientific">Methyloversatilis universalis (strain ATCC BAA-1314 / DSM 25237 / JCM 13912 / CCUG 52030 / FAM5)</name>
    <dbReference type="NCBI Taxonomy" id="1000565"/>
    <lineage>
        <taxon>Bacteria</taxon>
        <taxon>Pseudomonadati</taxon>
        <taxon>Pseudomonadota</taxon>
        <taxon>Betaproteobacteria</taxon>
        <taxon>Nitrosomonadales</taxon>
        <taxon>Sterolibacteriaceae</taxon>
        <taxon>Methyloversatilis</taxon>
    </lineage>
</organism>
<dbReference type="SUPFAM" id="SSF46894">
    <property type="entry name" value="C-terminal effector domain of the bipartite response regulators"/>
    <property type="match status" value="1"/>
</dbReference>
<dbReference type="InterPro" id="IPR017470">
    <property type="entry name" value="Tscrpt_reg_EpsA"/>
</dbReference>
<dbReference type="Pfam" id="PF00196">
    <property type="entry name" value="GerE"/>
    <property type="match status" value="1"/>
</dbReference>
<dbReference type="PANTHER" id="PTHR44688">
    <property type="entry name" value="DNA-BINDING TRANSCRIPTIONAL ACTIVATOR DEVR_DOSR"/>
    <property type="match status" value="1"/>
</dbReference>
<proteinExistence type="predicted"/>
<name>F5R8H4_METUF</name>
<evidence type="ECO:0000259" key="4">
    <source>
        <dbReference type="PROSITE" id="PS50043"/>
    </source>
</evidence>
<dbReference type="STRING" id="1000565.METUNv1_00450"/>
<keyword evidence="3" id="KW-0804">Transcription</keyword>
<dbReference type="RefSeq" id="WP_008058407.1">
    <property type="nucleotide sequence ID" value="NZ_AFHG01000029.1"/>
</dbReference>
<dbReference type="GO" id="GO:0006355">
    <property type="term" value="P:regulation of DNA-templated transcription"/>
    <property type="evidence" value="ECO:0007669"/>
    <property type="project" value="InterPro"/>
</dbReference>
<evidence type="ECO:0000256" key="1">
    <source>
        <dbReference type="ARBA" id="ARBA00023015"/>
    </source>
</evidence>